<gene>
    <name evidence="1" type="ORF">QFC22_001940</name>
</gene>
<reference evidence="1" key="1">
    <citation type="submission" date="2023-04" db="EMBL/GenBank/DDBJ databases">
        <title>Draft Genome sequencing of Naganishia species isolated from polar environments using Oxford Nanopore Technology.</title>
        <authorList>
            <person name="Leo P."/>
            <person name="Venkateswaran K."/>
        </authorList>
    </citation>
    <scope>NUCLEOTIDE SEQUENCE</scope>
    <source>
        <strain evidence="1">MNA-CCFEE 5425</strain>
    </source>
</reference>
<dbReference type="Proteomes" id="UP001243375">
    <property type="component" value="Unassembled WGS sequence"/>
</dbReference>
<comment type="caution">
    <text evidence="1">The sequence shown here is derived from an EMBL/GenBank/DDBJ whole genome shotgun (WGS) entry which is preliminary data.</text>
</comment>
<organism evidence="1 2">
    <name type="scientific">Naganishia vaughanmartiniae</name>
    <dbReference type="NCBI Taxonomy" id="1424756"/>
    <lineage>
        <taxon>Eukaryota</taxon>
        <taxon>Fungi</taxon>
        <taxon>Dikarya</taxon>
        <taxon>Basidiomycota</taxon>
        <taxon>Agaricomycotina</taxon>
        <taxon>Tremellomycetes</taxon>
        <taxon>Filobasidiales</taxon>
        <taxon>Filobasidiaceae</taxon>
        <taxon>Naganishia</taxon>
    </lineage>
</organism>
<accession>A0ACC2XFU6</accession>
<evidence type="ECO:0000313" key="2">
    <source>
        <dbReference type="Proteomes" id="UP001243375"/>
    </source>
</evidence>
<protein>
    <submittedName>
        <fullName evidence="1">Uncharacterized protein</fullName>
    </submittedName>
</protein>
<name>A0ACC2XFU6_9TREE</name>
<evidence type="ECO:0000313" key="1">
    <source>
        <dbReference type="EMBL" id="KAJ9122511.1"/>
    </source>
</evidence>
<sequence length="934" mass="101846">MVQSEEDPINMPSTSTAAETTPVHRVRFVDYDPSPITALVFPPLPFPSADPGVAHAQQVAINKKIRISGPTPELTPELVAAAEFGCLICARQNGQIDIWEYINSTKIGNPGNWVLSRVLPTVLSHPTVSLVSVVVRDPEYFHSPEVTRRVPRLEELRLFTAGSDSGDIVERCLLTGRILQTYAVPGAPIWAMTASPTQDKLAVASSSPHIHFLNISPHSLYLEPSSPVTRTEAIQGRTRTLSIAWGPPSRVHLQSGGPVETDGKQWIWKNHYLVTGNSDSSLRKWNALNGRMIGRMAVNKLRRDQGKNRGNIVWGVGVLADHTIVSSDSLGAVTFWDGKSQAQLQTFQAHAADALCLTIGPNGKSVYTAGPDQKVAQFTFVKANTPQSEEGADKQTRGKWVQTSFKRIHVHDIRSLAMFPPYSLVPKATPLNPTFAPILASGGLDMQVVLTPASSPDMLLDGETLINPISRNHVTKFSDAQQNRMGFTPSGHGTDVLGMSESKRLIMVRRYRGIGIWRLRELEQQDDEAKPNGWDKVLEMNLQLRTSLTTAALSRDGKWLAVSDLYETKLFKLRHGADGTIVPRRIKEFNELIIEECTNFELSQKGTGAVTIAFTPDSNRLLLGLALEAAVVVVELPNEFDASISVSRTFSLAQTEGARVTRGLPRRSSLSENVDKRSNGHAANGHTEPNGMHVDGEDDASSTADDESSTKGDGDSDDDDDDDVESGNQVLRAEVMTVSEDGQWLAVADTNKKTAIYNLDVLKAPSALCFVDHRHLALAFPVDNSVQAFDVDSRRLNPDFFPRRTKMSRQGDPVAGLQLYSAGPQPKLVAWGLNWIASIPLNTKIGKKLRKKKSKRFRDSEPEAGVVNDAEGGETSGGETGNEGAGDGTTSTVTGKYRQLAGVGVFGNELVVVERPFTDLRNLPQAFAVAKYAT</sequence>
<keyword evidence="2" id="KW-1185">Reference proteome</keyword>
<proteinExistence type="predicted"/>
<dbReference type="EMBL" id="JASBWU010000004">
    <property type="protein sequence ID" value="KAJ9122511.1"/>
    <property type="molecule type" value="Genomic_DNA"/>
</dbReference>